<reference evidence="1 2" key="1">
    <citation type="submission" date="2017-04" db="EMBL/GenBank/DDBJ databases">
        <authorList>
            <person name="Afonso C.L."/>
            <person name="Miller P.J."/>
            <person name="Scott M.A."/>
            <person name="Spackman E."/>
            <person name="Goraichik I."/>
            <person name="Dimitrov K.M."/>
            <person name="Suarez D.L."/>
            <person name="Swayne D.E."/>
        </authorList>
    </citation>
    <scope>NUCLEOTIDE SEQUENCE [LARGE SCALE GENOMIC DNA]</scope>
    <source>
        <strain evidence="1 2">CGMCC 1.10972</strain>
    </source>
</reference>
<accession>A0A1W1Y8W0</accession>
<dbReference type="EMBL" id="FWXR01000001">
    <property type="protein sequence ID" value="SMC32597.1"/>
    <property type="molecule type" value="Genomic_DNA"/>
</dbReference>
<evidence type="ECO:0000313" key="1">
    <source>
        <dbReference type="EMBL" id="SMC32597.1"/>
    </source>
</evidence>
<organism evidence="1 2">
    <name type="scientific">Fulvimarina manganoxydans</name>
    <dbReference type="NCBI Taxonomy" id="937218"/>
    <lineage>
        <taxon>Bacteria</taxon>
        <taxon>Pseudomonadati</taxon>
        <taxon>Pseudomonadota</taxon>
        <taxon>Alphaproteobacteria</taxon>
        <taxon>Hyphomicrobiales</taxon>
        <taxon>Aurantimonadaceae</taxon>
        <taxon>Fulvimarina</taxon>
    </lineage>
</organism>
<sequence length="134" mass="15655">MTTGWRETWHRYDASGVATDRWDIWKKFGSDEAICRHRVLATGRDSRRTYSSHLVARERIRKLWPGDLRVEVMGVWDTGLTDDENRERIRSNRAWGTAPAQPEVYIDAWETAIRAWVSGHSRKQNYSTNANAHI</sequence>
<dbReference type="AlphaFoldDB" id="A0A1W1Y8W0"/>
<evidence type="ECO:0000313" key="2">
    <source>
        <dbReference type="Proteomes" id="UP000192656"/>
    </source>
</evidence>
<gene>
    <name evidence="1" type="ORF">SAMN06297251_10152</name>
</gene>
<dbReference type="RefSeq" id="WP_084407809.1">
    <property type="nucleotide sequence ID" value="NZ_FWXR01000001.1"/>
</dbReference>
<keyword evidence="2" id="KW-1185">Reference proteome</keyword>
<name>A0A1W1Y8W0_9HYPH</name>
<dbReference type="STRING" id="937218.SAMN06297251_10152"/>
<protein>
    <submittedName>
        <fullName evidence="1">Uncharacterized protein</fullName>
    </submittedName>
</protein>
<proteinExistence type="predicted"/>
<dbReference type="Proteomes" id="UP000192656">
    <property type="component" value="Unassembled WGS sequence"/>
</dbReference>